<keyword evidence="3" id="KW-1185">Reference proteome</keyword>
<protein>
    <recommendedName>
        <fullName evidence="4">Transmembrane protein</fullName>
    </recommendedName>
</protein>
<dbReference type="GeneID" id="7844171"/>
<proteinExistence type="predicted"/>
<accession>Q22N89</accession>
<gene>
    <name evidence="2" type="ORF">TTHERM_00210490</name>
</gene>
<dbReference type="RefSeq" id="XP_001007141.2">
    <property type="nucleotide sequence ID" value="XM_001007141.2"/>
</dbReference>
<keyword evidence="1" id="KW-0732">Signal</keyword>
<dbReference type="Proteomes" id="UP000009168">
    <property type="component" value="Unassembled WGS sequence"/>
</dbReference>
<name>Q22N89_TETTS</name>
<dbReference type="HOGENOM" id="CLU_582050_0_0_1"/>
<feature type="chain" id="PRO_5004201510" description="Transmembrane protein" evidence="1">
    <location>
        <begin position="18"/>
        <end position="479"/>
    </location>
</feature>
<dbReference type="AlphaFoldDB" id="Q22N89"/>
<reference evidence="3" key="1">
    <citation type="journal article" date="2006" name="PLoS Biol.">
        <title>Macronuclear genome sequence of the ciliate Tetrahymena thermophila, a model eukaryote.</title>
        <authorList>
            <person name="Eisen J.A."/>
            <person name="Coyne R.S."/>
            <person name="Wu M."/>
            <person name="Wu D."/>
            <person name="Thiagarajan M."/>
            <person name="Wortman J.R."/>
            <person name="Badger J.H."/>
            <person name="Ren Q."/>
            <person name="Amedeo P."/>
            <person name="Jones K.M."/>
            <person name="Tallon L.J."/>
            <person name="Delcher A.L."/>
            <person name="Salzberg S.L."/>
            <person name="Silva J.C."/>
            <person name="Haas B.J."/>
            <person name="Majoros W.H."/>
            <person name="Farzad M."/>
            <person name="Carlton J.M."/>
            <person name="Smith R.K. Jr."/>
            <person name="Garg J."/>
            <person name="Pearlman R.E."/>
            <person name="Karrer K.M."/>
            <person name="Sun L."/>
            <person name="Manning G."/>
            <person name="Elde N.C."/>
            <person name="Turkewitz A.P."/>
            <person name="Asai D.J."/>
            <person name="Wilkes D.E."/>
            <person name="Wang Y."/>
            <person name="Cai H."/>
            <person name="Collins K."/>
            <person name="Stewart B.A."/>
            <person name="Lee S.R."/>
            <person name="Wilamowska K."/>
            <person name="Weinberg Z."/>
            <person name="Ruzzo W.L."/>
            <person name="Wloga D."/>
            <person name="Gaertig J."/>
            <person name="Frankel J."/>
            <person name="Tsao C.-C."/>
            <person name="Gorovsky M.A."/>
            <person name="Keeling P.J."/>
            <person name="Waller R.F."/>
            <person name="Patron N.J."/>
            <person name="Cherry J.M."/>
            <person name="Stover N.A."/>
            <person name="Krieger C.J."/>
            <person name="del Toro C."/>
            <person name="Ryder H.F."/>
            <person name="Williamson S.C."/>
            <person name="Barbeau R.A."/>
            <person name="Hamilton E.P."/>
            <person name="Orias E."/>
        </authorList>
    </citation>
    <scope>NUCLEOTIDE SEQUENCE [LARGE SCALE GENOMIC DNA]</scope>
    <source>
        <strain evidence="3">SB210</strain>
    </source>
</reference>
<dbReference type="KEGG" id="tet:TTHERM_00210490"/>
<dbReference type="EMBL" id="GG662857">
    <property type="protein sequence ID" value="EAR86896.2"/>
    <property type="molecule type" value="Genomic_DNA"/>
</dbReference>
<dbReference type="InParanoid" id="Q22N89"/>
<evidence type="ECO:0000313" key="3">
    <source>
        <dbReference type="Proteomes" id="UP000009168"/>
    </source>
</evidence>
<feature type="signal peptide" evidence="1">
    <location>
        <begin position="1"/>
        <end position="17"/>
    </location>
</feature>
<evidence type="ECO:0008006" key="4">
    <source>
        <dbReference type="Google" id="ProtNLM"/>
    </source>
</evidence>
<sequence>MVLLFIAFRMLIIYLRIRQNFYQNKKRFQKDCKKALVFQGQAFIKCIYGGNKKSKPMLYIQNMGKEVKILDLFQNSFTQINISQGKLLELYKKQGILVIFQDHFVTNKIYLYHIGHKRLINQFNIKADQLVPNDQDMLVATKYTSSYLTNTMSIVNLLDGQVMYLCELMCKIHLFIKFQECYYLFFTENDQLYVWIFNKNFLSGFQKWFYDEQNQGENLEEQQNSNQPNSEFQIGQDQQIELVIPERNQNEINEQIVFNNIQNNINSFEQYKQHQKFNLPNNLKIDEENQYNQVEWNQSKDDKNLEKNIFIKDQMTDSNIDTDLINQQQNQVQDDYSLIQQENKGNIDSIKSINQKLHICSSNPNLTIEIVRLSDKLVLINKGIQQLYFDLGCQEVVKKQSDFLLDVRIKKIQNCEGGYSVSNDLFNEYYNYESKIYQSQGYLSFAIANNEFTSLLYGERVFRYYQLQEDTCIFKKRLR</sequence>
<evidence type="ECO:0000313" key="2">
    <source>
        <dbReference type="EMBL" id="EAR86896.2"/>
    </source>
</evidence>
<organism evidence="2 3">
    <name type="scientific">Tetrahymena thermophila (strain SB210)</name>
    <dbReference type="NCBI Taxonomy" id="312017"/>
    <lineage>
        <taxon>Eukaryota</taxon>
        <taxon>Sar</taxon>
        <taxon>Alveolata</taxon>
        <taxon>Ciliophora</taxon>
        <taxon>Intramacronucleata</taxon>
        <taxon>Oligohymenophorea</taxon>
        <taxon>Hymenostomatida</taxon>
        <taxon>Tetrahymenina</taxon>
        <taxon>Tetrahymenidae</taxon>
        <taxon>Tetrahymena</taxon>
    </lineage>
</organism>
<evidence type="ECO:0000256" key="1">
    <source>
        <dbReference type="SAM" id="SignalP"/>
    </source>
</evidence>